<feature type="region of interest" description="Disordered" evidence="1">
    <location>
        <begin position="225"/>
        <end position="271"/>
    </location>
</feature>
<evidence type="ECO:0000256" key="1">
    <source>
        <dbReference type="SAM" id="MobiDB-lite"/>
    </source>
</evidence>
<sequence>MKQGHHHHHTTHSRLALHTYGDRPVKGRFKVHPANPIRPFSRDRIEIENQRAARCTGNSPSCIRSMIEPGVVHSTPPSPIHRPGLRSTDPEICFDSRSSSWVDHPTVPGLPSRLSSVTESLLSPSSNPIDHPDHSTSATLPNPSLQPKPPRTTARHHKLQSTPHTYNKYTYRYLSQKTPTQHLISYHHFVSDQAHPPIVVVTKGIIVNILKPFPVQADTPSLPSSFQSVNRLTRRRSRTTTALEPVKESHPPQQHGTKLGRDLVTQSEQSS</sequence>
<keyword evidence="4" id="KW-1185">Reference proteome</keyword>
<dbReference type="Proteomes" id="UP000324748">
    <property type="component" value="Unassembled WGS sequence"/>
</dbReference>
<proteinExistence type="predicted"/>
<dbReference type="Proteomes" id="UP000325313">
    <property type="component" value="Unassembled WGS sequence"/>
</dbReference>
<evidence type="ECO:0000313" key="4">
    <source>
        <dbReference type="Proteomes" id="UP000324748"/>
    </source>
</evidence>
<reference evidence="4 5" key="1">
    <citation type="submission" date="2019-05" db="EMBL/GenBank/DDBJ databases">
        <title>Emergence of the Ug99 lineage of the wheat stem rust pathogen through somatic hybridization.</title>
        <authorList>
            <person name="Li F."/>
            <person name="Upadhyaya N.M."/>
            <person name="Sperschneider J."/>
            <person name="Matny O."/>
            <person name="Nguyen-Phuc H."/>
            <person name="Mago R."/>
            <person name="Raley C."/>
            <person name="Miller M.E."/>
            <person name="Silverstein K.A.T."/>
            <person name="Henningsen E."/>
            <person name="Hirsch C.D."/>
            <person name="Visser B."/>
            <person name="Pretorius Z.A."/>
            <person name="Steffenson B.J."/>
            <person name="Schwessinger B."/>
            <person name="Dodds P.N."/>
            <person name="Figueroa M."/>
        </authorList>
    </citation>
    <scope>NUCLEOTIDE SEQUENCE [LARGE SCALE GENOMIC DNA]</scope>
    <source>
        <strain evidence="2">21-0</strain>
        <strain evidence="3 5">Ug99</strain>
    </source>
</reference>
<name>A0A5B0P7X3_PUCGR</name>
<dbReference type="EMBL" id="VDEP01000254">
    <property type="protein sequence ID" value="KAA1118359.1"/>
    <property type="molecule type" value="Genomic_DNA"/>
</dbReference>
<comment type="caution">
    <text evidence="2">The sequence shown here is derived from an EMBL/GenBank/DDBJ whole genome shotgun (WGS) entry which is preliminary data.</text>
</comment>
<accession>A0A5B0P7X3</accession>
<feature type="compositionally biased region" description="Low complexity" evidence="1">
    <location>
        <begin position="114"/>
        <end position="126"/>
    </location>
</feature>
<evidence type="ECO:0000313" key="3">
    <source>
        <dbReference type="EMBL" id="KAA1118359.1"/>
    </source>
</evidence>
<dbReference type="AlphaFoldDB" id="A0A5B0P7X3"/>
<evidence type="ECO:0000313" key="2">
    <source>
        <dbReference type="EMBL" id="KAA1096109.1"/>
    </source>
</evidence>
<feature type="region of interest" description="Disordered" evidence="1">
    <location>
        <begin position="112"/>
        <end position="163"/>
    </location>
</feature>
<evidence type="ECO:0000313" key="5">
    <source>
        <dbReference type="Proteomes" id="UP000325313"/>
    </source>
</evidence>
<organism evidence="2 4">
    <name type="scientific">Puccinia graminis f. sp. tritici</name>
    <dbReference type="NCBI Taxonomy" id="56615"/>
    <lineage>
        <taxon>Eukaryota</taxon>
        <taxon>Fungi</taxon>
        <taxon>Dikarya</taxon>
        <taxon>Basidiomycota</taxon>
        <taxon>Pucciniomycotina</taxon>
        <taxon>Pucciniomycetes</taxon>
        <taxon>Pucciniales</taxon>
        <taxon>Pucciniaceae</taxon>
        <taxon>Puccinia</taxon>
    </lineage>
</organism>
<gene>
    <name evidence="2" type="ORF">PGT21_005069</name>
    <name evidence="3" type="ORF">PGTUg99_006099</name>
</gene>
<dbReference type="EMBL" id="VSWC01000067">
    <property type="protein sequence ID" value="KAA1096109.1"/>
    <property type="molecule type" value="Genomic_DNA"/>
</dbReference>
<protein>
    <submittedName>
        <fullName evidence="2">Uncharacterized protein</fullName>
    </submittedName>
</protein>